<dbReference type="SUPFAM" id="SSF51735">
    <property type="entry name" value="NAD(P)-binding Rossmann-fold domains"/>
    <property type="match status" value="1"/>
</dbReference>
<dbReference type="FunFam" id="3.40.50.720:FF:000084">
    <property type="entry name" value="Short-chain dehydrogenase reductase"/>
    <property type="match status" value="1"/>
</dbReference>
<dbReference type="GO" id="GO:0006633">
    <property type="term" value="P:fatty acid biosynthetic process"/>
    <property type="evidence" value="ECO:0007669"/>
    <property type="project" value="TreeGrafter"/>
</dbReference>
<dbReference type="PRINTS" id="PR00081">
    <property type="entry name" value="GDHRDH"/>
</dbReference>
<evidence type="ECO:0000313" key="4">
    <source>
        <dbReference type="Proteomes" id="UP000037392"/>
    </source>
</evidence>
<evidence type="ECO:0000256" key="1">
    <source>
        <dbReference type="ARBA" id="ARBA00006484"/>
    </source>
</evidence>
<dbReference type="GO" id="GO:0048038">
    <property type="term" value="F:quinone binding"/>
    <property type="evidence" value="ECO:0007669"/>
    <property type="project" value="TreeGrafter"/>
</dbReference>
<dbReference type="RefSeq" id="WP_007866515.1">
    <property type="nucleotide sequence ID" value="NZ_KQ235878.1"/>
</dbReference>
<dbReference type="PANTHER" id="PTHR42760">
    <property type="entry name" value="SHORT-CHAIN DEHYDROGENASES/REDUCTASES FAMILY MEMBER"/>
    <property type="match status" value="1"/>
</dbReference>
<dbReference type="PROSITE" id="PS00061">
    <property type="entry name" value="ADH_SHORT"/>
    <property type="match status" value="1"/>
</dbReference>
<dbReference type="InterPro" id="IPR002347">
    <property type="entry name" value="SDR_fam"/>
</dbReference>
<dbReference type="GO" id="GO:0008206">
    <property type="term" value="P:bile acid metabolic process"/>
    <property type="evidence" value="ECO:0007669"/>
    <property type="project" value="UniProtKB-ARBA"/>
</dbReference>
<proteinExistence type="inferred from homology"/>
<comment type="similarity">
    <text evidence="1">Belongs to the short-chain dehydrogenases/reductases (SDR) family.</text>
</comment>
<dbReference type="Gene3D" id="3.40.50.720">
    <property type="entry name" value="NAD(P)-binding Rossmann-like Domain"/>
    <property type="match status" value="1"/>
</dbReference>
<gene>
    <name evidence="3" type="ORF">HMPREF9470_02439</name>
</gene>
<dbReference type="GO" id="GO:0016616">
    <property type="term" value="F:oxidoreductase activity, acting on the CH-OH group of donors, NAD or NADP as acceptor"/>
    <property type="evidence" value="ECO:0007669"/>
    <property type="project" value="TreeGrafter"/>
</dbReference>
<dbReference type="Proteomes" id="UP000037392">
    <property type="component" value="Unassembled WGS sequence"/>
</dbReference>
<dbReference type="PRINTS" id="PR00080">
    <property type="entry name" value="SDRFAMILY"/>
</dbReference>
<dbReference type="GeneID" id="93164095"/>
<dbReference type="Pfam" id="PF13561">
    <property type="entry name" value="adh_short_C2"/>
    <property type="match status" value="1"/>
</dbReference>
<name>A0A0J9C5H2_9FIRM</name>
<dbReference type="InterPro" id="IPR036291">
    <property type="entry name" value="NAD(P)-bd_dom_sf"/>
</dbReference>
<evidence type="ECO:0000313" key="3">
    <source>
        <dbReference type="EMBL" id="KMW19699.1"/>
    </source>
</evidence>
<evidence type="ECO:0000256" key="2">
    <source>
        <dbReference type="ARBA" id="ARBA00023002"/>
    </source>
</evidence>
<comment type="caution">
    <text evidence="3">The sequence shown here is derived from an EMBL/GenBank/DDBJ whole genome shotgun (WGS) entry which is preliminary data.</text>
</comment>
<dbReference type="InterPro" id="IPR020904">
    <property type="entry name" value="Sc_DH/Rdtase_CS"/>
</dbReference>
<reference evidence="3 4" key="1">
    <citation type="submission" date="2011-04" db="EMBL/GenBank/DDBJ databases">
        <title>The Genome Sequence of Clostridium citroniae WAL-19142.</title>
        <authorList>
            <consortium name="The Broad Institute Genome Sequencing Platform"/>
            <person name="Earl A."/>
            <person name="Ward D."/>
            <person name="Feldgarden M."/>
            <person name="Gevers D."/>
            <person name="Warren Y.A."/>
            <person name="Tyrrell K.L."/>
            <person name="Citron D.M."/>
            <person name="Goldstein E.J."/>
            <person name="Daigneault M."/>
            <person name="Allen-Vercoe E."/>
            <person name="Young S.K."/>
            <person name="Zeng Q."/>
            <person name="Gargeya S."/>
            <person name="Fitzgerald M."/>
            <person name="Haas B."/>
            <person name="Abouelleil A."/>
            <person name="Alvarado L."/>
            <person name="Arachchi H.M."/>
            <person name="Berlin A."/>
            <person name="Brown A."/>
            <person name="Chapman S.B."/>
            <person name="Chen Z."/>
            <person name="Dunbar C."/>
            <person name="Freedman E."/>
            <person name="Gearin G."/>
            <person name="Gellesch M."/>
            <person name="Goldberg J."/>
            <person name="Griggs A."/>
            <person name="Gujja S."/>
            <person name="Heilman E.R."/>
            <person name="Heiman D."/>
            <person name="Howarth C."/>
            <person name="Larson L."/>
            <person name="Lui A."/>
            <person name="MacDonald P.J."/>
            <person name="Mehta T."/>
            <person name="Montmayeur A."/>
            <person name="Murphy C."/>
            <person name="Neiman D."/>
            <person name="Pearson M."/>
            <person name="Priest M."/>
            <person name="Roberts A."/>
            <person name="Saif S."/>
            <person name="Shea T."/>
            <person name="Shenoy N."/>
            <person name="Sisk P."/>
            <person name="Stolte C."/>
            <person name="Sykes S."/>
            <person name="White J."/>
            <person name="Yandava C."/>
            <person name="Wortman J."/>
            <person name="Nusbaum C."/>
            <person name="Birren B."/>
        </authorList>
    </citation>
    <scope>NUCLEOTIDE SEQUENCE [LARGE SCALE GENOMIC DNA]</scope>
    <source>
        <strain evidence="3 4">WAL-19142</strain>
    </source>
</reference>
<dbReference type="PATRIC" id="fig|742734.4.peg.2620"/>
<organism evidence="3 4">
    <name type="scientific">[Clostridium] citroniae WAL-19142</name>
    <dbReference type="NCBI Taxonomy" id="742734"/>
    <lineage>
        <taxon>Bacteria</taxon>
        <taxon>Bacillati</taxon>
        <taxon>Bacillota</taxon>
        <taxon>Clostridia</taxon>
        <taxon>Lachnospirales</taxon>
        <taxon>Lachnospiraceae</taxon>
        <taxon>Enterocloster</taxon>
    </lineage>
</organism>
<protein>
    <submittedName>
        <fullName evidence="3">Uncharacterized protein</fullName>
    </submittedName>
</protein>
<dbReference type="PANTHER" id="PTHR42760:SF133">
    <property type="entry name" value="3-OXOACYL-[ACYL-CARRIER-PROTEIN] REDUCTASE"/>
    <property type="match status" value="1"/>
</dbReference>
<dbReference type="AlphaFoldDB" id="A0A0J9C5H2"/>
<keyword evidence="2" id="KW-0560">Oxidoreductase</keyword>
<sequence>MISMDLSNQIAMVTGAGGGIGGALSLDLAGLGADMVLTCRGSRARCEELADQIREMGRRVCVLQGDISHSEDCSRMAEEAMEFYGRPVQILVNNAGYFYDVAPLVEMSDDQVNNTIDINLKGTMYMSREVCRRLVDAGTPGRVINITSGAAHSGRVNFSNYCASKAGILGLTRAMALELAPAHINVNSVSVGYVEVGRWEGDPSKDAVRANIIPRILLRRPGAPRDISRMVCFLASECGDWITGSDFIIDGGESCGRVPFAD</sequence>
<dbReference type="EMBL" id="ADLK01000020">
    <property type="protein sequence ID" value="KMW19699.1"/>
    <property type="molecule type" value="Genomic_DNA"/>
</dbReference>
<accession>A0A0J9C5H2</accession>